<dbReference type="Pfam" id="PF12867">
    <property type="entry name" value="DinB_2"/>
    <property type="match status" value="1"/>
</dbReference>
<sequence length="263" mass="30344">MPDWEPKEVLRHLCLRMPCTQRISRGIGRFWCFSLTILLSSRTRCCRRSLRRFSKKSCRAAPLSKKKFEKLLIRLQRSIKSYLASLTMKKLLLYLFFMGIVSQGIAQENVGYLTEIQQKWANAKTYTLALADSMSADQYDFRPVPDEMTFAEQLTHLSGNMIWLCSSYLGTEKPPFTAKELAGFKDKSKSEIIDILNISFEYTQGVLKTVQPGELNEEVKFFAGPMTKRQILTLMNDHLTHHRAQAIVYLRLNGATPPRYVGW</sequence>
<dbReference type="Proteomes" id="UP000295706">
    <property type="component" value="Unassembled WGS sequence"/>
</dbReference>
<feature type="domain" description="DinB-like" evidence="1">
    <location>
        <begin position="125"/>
        <end position="246"/>
    </location>
</feature>
<evidence type="ECO:0000259" key="1">
    <source>
        <dbReference type="Pfam" id="PF12867"/>
    </source>
</evidence>
<gene>
    <name evidence="2" type="ORF">EZE20_01490</name>
</gene>
<dbReference type="SUPFAM" id="SSF109854">
    <property type="entry name" value="DinB/YfiT-like putative metalloenzymes"/>
    <property type="match status" value="1"/>
</dbReference>
<dbReference type="AlphaFoldDB" id="A0A4R4KL33"/>
<dbReference type="OrthoDB" id="119432at2"/>
<keyword evidence="3" id="KW-1185">Reference proteome</keyword>
<accession>A0A4R4KL33</accession>
<dbReference type="Gene3D" id="1.20.120.450">
    <property type="entry name" value="dinb family like domain"/>
    <property type="match status" value="1"/>
</dbReference>
<proteinExistence type="predicted"/>
<comment type="caution">
    <text evidence="2">The sequence shown here is derived from an EMBL/GenBank/DDBJ whole genome shotgun (WGS) entry which is preliminary data.</text>
</comment>
<organism evidence="2 3">
    <name type="scientific">Arundinibacter roseus</name>
    <dbReference type="NCBI Taxonomy" id="2070510"/>
    <lineage>
        <taxon>Bacteria</taxon>
        <taxon>Pseudomonadati</taxon>
        <taxon>Bacteroidota</taxon>
        <taxon>Cytophagia</taxon>
        <taxon>Cytophagales</taxon>
        <taxon>Spirosomataceae</taxon>
        <taxon>Arundinibacter</taxon>
    </lineage>
</organism>
<dbReference type="InterPro" id="IPR034660">
    <property type="entry name" value="DinB/YfiT-like"/>
</dbReference>
<evidence type="ECO:0000313" key="3">
    <source>
        <dbReference type="Proteomes" id="UP000295706"/>
    </source>
</evidence>
<reference evidence="2 3" key="1">
    <citation type="submission" date="2019-02" db="EMBL/GenBank/DDBJ databases">
        <title>Arundinibacter roseus gen. nov., sp. nov., a new member of the family Cytophagaceae.</title>
        <authorList>
            <person name="Szuroczki S."/>
            <person name="Khayer B."/>
            <person name="Sproer C."/>
            <person name="Toumi M."/>
            <person name="Szabo A."/>
            <person name="Felfoldi T."/>
            <person name="Schumann P."/>
            <person name="Toth E."/>
        </authorList>
    </citation>
    <scope>NUCLEOTIDE SEQUENCE [LARGE SCALE GENOMIC DNA]</scope>
    <source>
        <strain evidence="2 3">DMA-k-7a</strain>
    </source>
</reference>
<dbReference type="InterPro" id="IPR024775">
    <property type="entry name" value="DinB-like"/>
</dbReference>
<evidence type="ECO:0000313" key="2">
    <source>
        <dbReference type="EMBL" id="TDB69034.1"/>
    </source>
</evidence>
<dbReference type="EMBL" id="SMJU01000001">
    <property type="protein sequence ID" value="TDB69034.1"/>
    <property type="molecule type" value="Genomic_DNA"/>
</dbReference>
<name>A0A4R4KL33_9BACT</name>
<protein>
    <submittedName>
        <fullName evidence="2">DinB family protein</fullName>
    </submittedName>
</protein>